<dbReference type="EMBL" id="CP033464">
    <property type="protein sequence ID" value="QDX91425.1"/>
    <property type="molecule type" value="Genomic_DNA"/>
</dbReference>
<keyword evidence="3" id="KW-1185">Reference proteome</keyword>
<feature type="domain" description="IrrE N-terminal-like" evidence="1">
    <location>
        <begin position="27"/>
        <end position="116"/>
    </location>
</feature>
<dbReference type="InterPro" id="IPR052345">
    <property type="entry name" value="Rad_response_metalloprotease"/>
</dbReference>
<dbReference type="Proteomes" id="UP000319432">
    <property type="component" value="Chromosome"/>
</dbReference>
<gene>
    <name evidence="2" type="ORF">EEL30_02955</name>
</gene>
<sequence>MNIIDIKVQKLLKKHNSNDPKTIAFEKGVTILYEELGKNIWGYFTNNNRIPIIHINNKLDDFKTLYTIAHELGHHVLHPQTNTPFLRRNTLFSIDKIEREANQFALHLLIGDKKIEYDETLTNFLLRCNIPTDLHIFY</sequence>
<dbReference type="PANTHER" id="PTHR43236:SF1">
    <property type="entry name" value="BLL7220 PROTEIN"/>
    <property type="match status" value="1"/>
</dbReference>
<accession>A0A518V363</accession>
<name>A0A518V363_BRELA</name>
<protein>
    <submittedName>
        <fullName evidence="2">ImmA/IrrE family metallo-endopeptidase</fullName>
    </submittedName>
</protein>
<proteinExistence type="predicted"/>
<evidence type="ECO:0000259" key="1">
    <source>
        <dbReference type="Pfam" id="PF06114"/>
    </source>
</evidence>
<evidence type="ECO:0000313" key="3">
    <source>
        <dbReference type="Proteomes" id="UP000319432"/>
    </source>
</evidence>
<dbReference type="InterPro" id="IPR010359">
    <property type="entry name" value="IrrE_HExxH"/>
</dbReference>
<dbReference type="OrthoDB" id="9816277at2"/>
<dbReference type="Gene3D" id="1.10.10.2910">
    <property type="match status" value="1"/>
</dbReference>
<evidence type="ECO:0000313" key="2">
    <source>
        <dbReference type="EMBL" id="QDX91425.1"/>
    </source>
</evidence>
<dbReference type="AlphaFoldDB" id="A0A518V363"/>
<dbReference type="PANTHER" id="PTHR43236">
    <property type="entry name" value="ANTITOXIN HIGA1"/>
    <property type="match status" value="1"/>
</dbReference>
<dbReference type="Pfam" id="PF06114">
    <property type="entry name" value="Peptidase_M78"/>
    <property type="match status" value="1"/>
</dbReference>
<reference evidence="2 3" key="1">
    <citation type="submission" date="2018-11" db="EMBL/GenBank/DDBJ databases">
        <title>Phylogenetic determinants of toxin gene distribution in genomes of Brevibacillus laterosporus.</title>
        <authorList>
            <person name="Glare T.R."/>
            <person name="Durrant A."/>
            <person name="Berry C."/>
            <person name="Palma L."/>
            <person name="Ormskirk M."/>
            <person name="Cox M.O."/>
        </authorList>
    </citation>
    <scope>NUCLEOTIDE SEQUENCE [LARGE SCALE GENOMIC DNA]</scope>
    <source>
        <strain evidence="2 3">1821L</strain>
    </source>
</reference>
<organism evidence="2 3">
    <name type="scientific">Brevibacillus laterosporus</name>
    <name type="common">Bacillus laterosporus</name>
    <dbReference type="NCBI Taxonomy" id="1465"/>
    <lineage>
        <taxon>Bacteria</taxon>
        <taxon>Bacillati</taxon>
        <taxon>Bacillota</taxon>
        <taxon>Bacilli</taxon>
        <taxon>Bacillales</taxon>
        <taxon>Paenibacillaceae</taxon>
        <taxon>Brevibacillus</taxon>
    </lineage>
</organism>